<gene>
    <name evidence="1" type="ORF">HE1_00885</name>
</gene>
<dbReference type="Proteomes" id="UP000024842">
    <property type="component" value="Unassembled WGS sequence"/>
</dbReference>
<comment type="caution">
    <text evidence="1">The sequence shown here is derived from an EMBL/GenBank/DDBJ whole genome shotgun (WGS) entry which is preliminary data.</text>
</comment>
<reference evidence="1 2" key="1">
    <citation type="journal article" date="2014" name="FEMS Microbiol. Lett.">
        <title>Draft genome sequences of three Holospora species (Holospora obtusa, Holospora undulata, and Holospora elegans), endonuclear symbiotic bacteria of the ciliate Paramecium caudatum.</title>
        <authorList>
            <person name="Dohra H."/>
            <person name="Tanaka K."/>
            <person name="Suzuki T."/>
            <person name="Fujishima M."/>
            <person name="Suzuki H."/>
        </authorList>
    </citation>
    <scope>NUCLEOTIDE SEQUENCE [LARGE SCALE GENOMIC DNA]</scope>
    <source>
        <strain evidence="1 2">E1</strain>
    </source>
</reference>
<dbReference type="EMBL" id="BAUP01000111">
    <property type="protein sequence ID" value="GAJ46550.1"/>
    <property type="molecule type" value="Genomic_DNA"/>
</dbReference>
<proteinExistence type="predicted"/>
<evidence type="ECO:0000313" key="2">
    <source>
        <dbReference type="Proteomes" id="UP000024842"/>
    </source>
</evidence>
<accession>A0A023DZR6</accession>
<evidence type="ECO:0000313" key="1">
    <source>
        <dbReference type="EMBL" id="GAJ46550.1"/>
    </source>
</evidence>
<name>A0A023DZR6_9PROT</name>
<organism evidence="1 2">
    <name type="scientific">Holospora elegans E1</name>
    <dbReference type="NCBI Taxonomy" id="1427503"/>
    <lineage>
        <taxon>Bacteria</taxon>
        <taxon>Pseudomonadati</taxon>
        <taxon>Pseudomonadota</taxon>
        <taxon>Alphaproteobacteria</taxon>
        <taxon>Holosporales</taxon>
        <taxon>Holosporaceae</taxon>
        <taxon>Holospora</taxon>
    </lineage>
</organism>
<keyword evidence="2" id="KW-1185">Reference proteome</keyword>
<sequence>MSVLIALKADLFDGVSGTNVKNVEKISRGVPKKDKLQALVLYASGLSMNRIAQRFGVSASAVLKGGAPYNQGYAPKLSHPQKTKVVSWKSMNFDNFGII</sequence>
<dbReference type="AlphaFoldDB" id="A0A023DZR6"/>
<protein>
    <submittedName>
        <fullName evidence="1">Uncharacterized protein</fullName>
    </submittedName>
</protein>
<dbReference type="STRING" id="1427503.HE1_00885"/>
<dbReference type="SUPFAM" id="SSF46689">
    <property type="entry name" value="Homeodomain-like"/>
    <property type="match status" value="1"/>
</dbReference>
<dbReference type="InterPro" id="IPR009057">
    <property type="entry name" value="Homeodomain-like_sf"/>
</dbReference>